<dbReference type="InterPro" id="IPR000073">
    <property type="entry name" value="AB_hydrolase_1"/>
</dbReference>
<feature type="domain" description="AB hydrolase-1" evidence="2">
    <location>
        <begin position="55"/>
        <end position="176"/>
    </location>
</feature>
<protein>
    <submittedName>
        <fullName evidence="3">Polyneuridine-aldehyde esterase</fullName>
    </submittedName>
</protein>
<organism evidence="3">
    <name type="scientific">Anthurium amnicola</name>
    <dbReference type="NCBI Taxonomy" id="1678845"/>
    <lineage>
        <taxon>Eukaryota</taxon>
        <taxon>Viridiplantae</taxon>
        <taxon>Streptophyta</taxon>
        <taxon>Embryophyta</taxon>
        <taxon>Tracheophyta</taxon>
        <taxon>Spermatophyta</taxon>
        <taxon>Magnoliopsida</taxon>
        <taxon>Liliopsida</taxon>
        <taxon>Araceae</taxon>
        <taxon>Pothoideae</taxon>
        <taxon>Potheae</taxon>
        <taxon>Anthurium</taxon>
    </lineage>
</organism>
<feature type="non-terminal residue" evidence="3">
    <location>
        <position position="1"/>
    </location>
</feature>
<dbReference type="PANTHER" id="PTHR10992">
    <property type="entry name" value="METHYLESTERASE FAMILY MEMBER"/>
    <property type="match status" value="1"/>
</dbReference>
<dbReference type="Gene3D" id="3.40.50.1820">
    <property type="entry name" value="alpha/beta hydrolase"/>
    <property type="match status" value="1"/>
</dbReference>
<dbReference type="GO" id="GO:0009696">
    <property type="term" value="P:salicylic acid metabolic process"/>
    <property type="evidence" value="ECO:0007669"/>
    <property type="project" value="TreeGrafter"/>
</dbReference>
<dbReference type="PANTHER" id="PTHR10992:SF1083">
    <property type="entry name" value="METHYLESTERASE 1"/>
    <property type="match status" value="1"/>
</dbReference>
<dbReference type="AlphaFoldDB" id="A0A1D1Y750"/>
<dbReference type="GO" id="GO:0080031">
    <property type="term" value="F:methyl salicylate esterase activity"/>
    <property type="evidence" value="ECO:0007669"/>
    <property type="project" value="TreeGrafter"/>
</dbReference>
<dbReference type="Pfam" id="PF00561">
    <property type="entry name" value="Abhydrolase_1"/>
    <property type="match status" value="1"/>
</dbReference>
<reference evidence="3" key="1">
    <citation type="submission" date="2015-07" db="EMBL/GenBank/DDBJ databases">
        <title>Transcriptome Assembly of Anthurium amnicola.</title>
        <authorList>
            <person name="Suzuki J."/>
        </authorList>
    </citation>
    <scope>NUCLEOTIDE SEQUENCE</scope>
</reference>
<keyword evidence="1" id="KW-0378">Hydrolase</keyword>
<dbReference type="InterPro" id="IPR029058">
    <property type="entry name" value="AB_hydrolase_fold"/>
</dbReference>
<dbReference type="GO" id="GO:0080032">
    <property type="term" value="F:methyl jasmonate esterase activity"/>
    <property type="evidence" value="ECO:0007669"/>
    <property type="project" value="TreeGrafter"/>
</dbReference>
<dbReference type="GO" id="GO:0080030">
    <property type="term" value="F:methyl indole-3-acetate esterase activity"/>
    <property type="evidence" value="ECO:0007669"/>
    <property type="project" value="TreeGrafter"/>
</dbReference>
<dbReference type="EMBL" id="GDJX01017462">
    <property type="protein sequence ID" value="JAT50474.1"/>
    <property type="molecule type" value="Transcribed_RNA"/>
</dbReference>
<name>A0A1D1Y750_9ARAE</name>
<evidence type="ECO:0000256" key="1">
    <source>
        <dbReference type="ARBA" id="ARBA00022801"/>
    </source>
</evidence>
<accession>A0A1D1Y750</accession>
<gene>
    <name evidence="3" type="primary">PNAE_0</name>
    <name evidence="3" type="ORF">g.121027</name>
</gene>
<sequence length="221" mass="24398">ATPQNELAVVACLLHPLPPRSRRQRRRQKEVRRKVVCDRIEEAEKMDGGAGEKKHFVLVHGACHGAWCWYKLATLLSAAGHRVTAPDLAACGTDTRRIQGVETFSEYSQPLTEVMSGLPKGEKVVLVGHSLGGLSLALAMDRFPEKVAAAVFVTAFMPDSSSKPSHVVDEYVKRTPRASWVDTHLSFDRGPDKPSTSMLFGPNFLSSMLYQLCSPEVYTYV</sequence>
<evidence type="ECO:0000313" key="3">
    <source>
        <dbReference type="EMBL" id="JAT50474.1"/>
    </source>
</evidence>
<evidence type="ECO:0000259" key="2">
    <source>
        <dbReference type="Pfam" id="PF00561"/>
    </source>
</evidence>
<dbReference type="SUPFAM" id="SSF53474">
    <property type="entry name" value="alpha/beta-Hydrolases"/>
    <property type="match status" value="1"/>
</dbReference>
<proteinExistence type="predicted"/>
<dbReference type="InterPro" id="IPR045889">
    <property type="entry name" value="MES/HNL"/>
</dbReference>
<dbReference type="GO" id="GO:0009694">
    <property type="term" value="P:jasmonic acid metabolic process"/>
    <property type="evidence" value="ECO:0007669"/>
    <property type="project" value="TreeGrafter"/>
</dbReference>